<name>A0A2T4IBZ1_9RHOO</name>
<dbReference type="GO" id="GO:0006935">
    <property type="term" value="P:chemotaxis"/>
    <property type="evidence" value="ECO:0007669"/>
    <property type="project" value="InterPro"/>
</dbReference>
<keyword evidence="6" id="KW-1185">Reference proteome</keyword>
<evidence type="ECO:0000256" key="3">
    <source>
        <dbReference type="ARBA" id="ARBA00022490"/>
    </source>
</evidence>
<dbReference type="Gene3D" id="2.40.50.180">
    <property type="entry name" value="CheA-289, Domain 4"/>
    <property type="match status" value="1"/>
</dbReference>
<protein>
    <recommendedName>
        <fullName evidence="2">Chemotaxis protein CheW</fullName>
    </recommendedName>
</protein>
<dbReference type="Pfam" id="PF01584">
    <property type="entry name" value="CheW"/>
    <property type="match status" value="1"/>
</dbReference>
<dbReference type="PROSITE" id="PS50851">
    <property type="entry name" value="CHEW"/>
    <property type="match status" value="1"/>
</dbReference>
<evidence type="ECO:0000313" key="5">
    <source>
        <dbReference type="EMBL" id="PTD95292.1"/>
    </source>
</evidence>
<evidence type="ECO:0000313" key="6">
    <source>
        <dbReference type="Proteomes" id="UP000241193"/>
    </source>
</evidence>
<gene>
    <name evidence="5" type="ORF">C8261_14825</name>
</gene>
<dbReference type="RefSeq" id="WP_107494509.1">
    <property type="nucleotide sequence ID" value="NZ_PZKC01000014.1"/>
</dbReference>
<proteinExistence type="predicted"/>
<feature type="domain" description="CheW-like" evidence="4">
    <location>
        <begin position="17"/>
        <end position="157"/>
    </location>
</feature>
<dbReference type="GO" id="GO:0007165">
    <property type="term" value="P:signal transduction"/>
    <property type="evidence" value="ECO:0007669"/>
    <property type="project" value="InterPro"/>
</dbReference>
<evidence type="ECO:0000256" key="1">
    <source>
        <dbReference type="ARBA" id="ARBA00004496"/>
    </source>
</evidence>
<dbReference type="InterPro" id="IPR036061">
    <property type="entry name" value="CheW-like_dom_sf"/>
</dbReference>
<dbReference type="Proteomes" id="UP000241193">
    <property type="component" value="Unassembled WGS sequence"/>
</dbReference>
<dbReference type="SMART" id="SM00260">
    <property type="entry name" value="CheW"/>
    <property type="match status" value="1"/>
</dbReference>
<dbReference type="GO" id="GO:0005829">
    <property type="term" value="C:cytosol"/>
    <property type="evidence" value="ECO:0007669"/>
    <property type="project" value="TreeGrafter"/>
</dbReference>
<reference evidence="5 6" key="2">
    <citation type="submission" date="2018-04" db="EMBL/GenBank/DDBJ databases">
        <title>Thauera lacus sp. nov., isolated from an saline lake in Inner Mongolia, China.</title>
        <authorList>
            <person name="Liang Q.-Y."/>
        </authorList>
    </citation>
    <scope>NUCLEOTIDE SEQUENCE [LARGE SCALE GENOMIC DNA]</scope>
    <source>
        <strain evidence="5 6">D20</strain>
    </source>
</reference>
<organism evidence="5 6">
    <name type="scientific">Pseudothauera lacus</name>
    <dbReference type="NCBI Taxonomy" id="2136175"/>
    <lineage>
        <taxon>Bacteria</taxon>
        <taxon>Pseudomonadati</taxon>
        <taxon>Pseudomonadota</taxon>
        <taxon>Betaproteobacteria</taxon>
        <taxon>Rhodocyclales</taxon>
        <taxon>Zoogloeaceae</taxon>
        <taxon>Pseudothauera</taxon>
    </lineage>
</organism>
<keyword evidence="3" id="KW-0963">Cytoplasm</keyword>
<comment type="subcellular location">
    <subcellularLocation>
        <location evidence="1">Cytoplasm</location>
    </subcellularLocation>
</comment>
<dbReference type="InterPro" id="IPR039315">
    <property type="entry name" value="CheW"/>
</dbReference>
<accession>A0A2T4IBZ1</accession>
<dbReference type="PANTHER" id="PTHR22617:SF45">
    <property type="entry name" value="CHEMOTAXIS PROTEIN CHEW"/>
    <property type="match status" value="1"/>
</dbReference>
<dbReference type="InterPro" id="IPR002545">
    <property type="entry name" value="CheW-lke_dom"/>
</dbReference>
<dbReference type="AlphaFoldDB" id="A0A2T4IBZ1"/>
<dbReference type="PANTHER" id="PTHR22617">
    <property type="entry name" value="CHEMOTAXIS SENSOR HISTIDINE KINASE-RELATED"/>
    <property type="match status" value="1"/>
</dbReference>
<comment type="caution">
    <text evidence="5">The sequence shown here is derived from an EMBL/GenBank/DDBJ whole genome shotgun (WGS) entry which is preliminary data.</text>
</comment>
<dbReference type="OrthoDB" id="9790406at2"/>
<sequence>MSSPSSPPSAPQALPAVADYLSFTVGEEVYAIDILAVREIRAFDSATRIAGAPAFIRGVINLRGVIVPVVDLRLRFGLAAAECTAFTVLIVVESGRRLAAVVVDAVNDVLALGEDDIRPAPDFPSTIGARFIRGLATVDERMLVVLDIVGLMGAPETGLGEQTEEQP</sequence>
<evidence type="ECO:0000256" key="2">
    <source>
        <dbReference type="ARBA" id="ARBA00021483"/>
    </source>
</evidence>
<reference evidence="5 6" key="1">
    <citation type="submission" date="2018-03" db="EMBL/GenBank/DDBJ databases">
        <authorList>
            <person name="Keele B.F."/>
        </authorList>
    </citation>
    <scope>NUCLEOTIDE SEQUENCE [LARGE SCALE GENOMIC DNA]</scope>
    <source>
        <strain evidence="5 6">D20</strain>
    </source>
</reference>
<dbReference type="EMBL" id="PZKC01000014">
    <property type="protein sequence ID" value="PTD95292.1"/>
    <property type="molecule type" value="Genomic_DNA"/>
</dbReference>
<evidence type="ECO:0000259" key="4">
    <source>
        <dbReference type="PROSITE" id="PS50851"/>
    </source>
</evidence>
<dbReference type="SUPFAM" id="SSF50341">
    <property type="entry name" value="CheW-like"/>
    <property type="match status" value="1"/>
</dbReference>
<dbReference type="Gene3D" id="2.30.30.40">
    <property type="entry name" value="SH3 Domains"/>
    <property type="match status" value="1"/>
</dbReference>